<dbReference type="OrthoDB" id="14535at2759"/>
<evidence type="ECO:0000256" key="8">
    <source>
        <dbReference type="ARBA" id="ARBA00023136"/>
    </source>
</evidence>
<dbReference type="PANTHER" id="PTHR12964:SF0">
    <property type="entry name" value="NADH DEHYDROGENASE [UBIQUINONE] 1 ALPHA SUBCOMPLEX SUBUNIT 6"/>
    <property type="match status" value="1"/>
</dbReference>
<sequence length="138" mass="15943">MTTIPARLAQVTRTSASPALARQRAIQLYRDWYRSAPEVATLYALNVSAYEIRRAVRREFERNRFVSDPKVIDVLIHKGRQSWQETMNCWSQEPHILGILLAPKDRPQRTFLEKFYEGRDEDQVLPAATGTLVKDTAI</sequence>
<dbReference type="InterPro" id="IPR045299">
    <property type="entry name" value="Complex1_LYR_NDUFA6_LYRM6"/>
</dbReference>
<name>A0A0H2SKU9_9AGAM</name>
<evidence type="ECO:0000313" key="10">
    <source>
        <dbReference type="EMBL" id="KLO17721.1"/>
    </source>
</evidence>
<reference evidence="10 11" key="1">
    <citation type="submission" date="2015-04" db="EMBL/GenBank/DDBJ databases">
        <title>Complete genome sequence of Schizopora paradoxa KUC8140, a cosmopolitan wood degrader in East Asia.</title>
        <authorList>
            <consortium name="DOE Joint Genome Institute"/>
            <person name="Min B."/>
            <person name="Park H."/>
            <person name="Jang Y."/>
            <person name="Kim J.-J."/>
            <person name="Kim K.H."/>
            <person name="Pangilinan J."/>
            <person name="Lipzen A."/>
            <person name="Riley R."/>
            <person name="Grigoriev I.V."/>
            <person name="Spatafora J.W."/>
            <person name="Choi I.-G."/>
        </authorList>
    </citation>
    <scope>NUCLEOTIDE SEQUENCE [LARGE SCALE GENOMIC DNA]</scope>
    <source>
        <strain evidence="10 11">KUC8140</strain>
    </source>
</reference>
<evidence type="ECO:0000256" key="4">
    <source>
        <dbReference type="ARBA" id="ARBA00022660"/>
    </source>
</evidence>
<keyword evidence="4" id="KW-0679">Respiratory chain</keyword>
<dbReference type="EMBL" id="KQ085901">
    <property type="protein sequence ID" value="KLO17721.1"/>
    <property type="molecule type" value="Genomic_DNA"/>
</dbReference>
<proteinExistence type="inferred from homology"/>
<evidence type="ECO:0000256" key="7">
    <source>
        <dbReference type="ARBA" id="ARBA00023128"/>
    </source>
</evidence>
<accession>A0A0H2SKU9</accession>
<feature type="domain" description="Complex 1 LYR protein" evidence="9">
    <location>
        <begin position="23"/>
        <end position="83"/>
    </location>
</feature>
<dbReference type="Pfam" id="PF05347">
    <property type="entry name" value="Complex1_LYR"/>
    <property type="match status" value="1"/>
</dbReference>
<dbReference type="STRING" id="27342.A0A0H2SKU9"/>
<keyword evidence="6" id="KW-0249">Electron transport</keyword>
<evidence type="ECO:0000259" key="9">
    <source>
        <dbReference type="Pfam" id="PF05347"/>
    </source>
</evidence>
<dbReference type="AlphaFoldDB" id="A0A0H2SKU9"/>
<dbReference type="GO" id="GO:0045271">
    <property type="term" value="C:respiratory chain complex I"/>
    <property type="evidence" value="ECO:0007669"/>
    <property type="project" value="InterPro"/>
</dbReference>
<dbReference type="Proteomes" id="UP000053477">
    <property type="component" value="Unassembled WGS sequence"/>
</dbReference>
<evidence type="ECO:0000256" key="2">
    <source>
        <dbReference type="ARBA" id="ARBA00009508"/>
    </source>
</evidence>
<dbReference type="InterPro" id="IPR016488">
    <property type="entry name" value="NADH_Ub_cplx-1_asu_su-6"/>
</dbReference>
<protein>
    <recommendedName>
        <fullName evidence="9">Complex 1 LYR protein domain-containing protein</fullName>
    </recommendedName>
</protein>
<gene>
    <name evidence="10" type="ORF">SCHPADRAFT_820842</name>
</gene>
<dbReference type="InterPro" id="IPR008011">
    <property type="entry name" value="Complex1_LYR_dom"/>
</dbReference>
<keyword evidence="11" id="KW-1185">Reference proteome</keyword>
<keyword evidence="7" id="KW-0496">Mitochondrion</keyword>
<dbReference type="InParanoid" id="A0A0H2SKU9"/>
<dbReference type="PANTHER" id="PTHR12964">
    <property type="entry name" value="NADH-UBIQUINONE OXIDOREDUCTASE B14 SUBUNIT"/>
    <property type="match status" value="1"/>
</dbReference>
<evidence type="ECO:0000256" key="1">
    <source>
        <dbReference type="ARBA" id="ARBA00004443"/>
    </source>
</evidence>
<dbReference type="CDD" id="cd20266">
    <property type="entry name" value="Complex1_LYR_NDUFA6_LYRM6"/>
    <property type="match status" value="1"/>
</dbReference>
<evidence type="ECO:0000256" key="6">
    <source>
        <dbReference type="ARBA" id="ARBA00022982"/>
    </source>
</evidence>
<keyword evidence="3" id="KW-0813">Transport</keyword>
<evidence type="ECO:0000256" key="3">
    <source>
        <dbReference type="ARBA" id="ARBA00022448"/>
    </source>
</evidence>
<dbReference type="GO" id="GO:0006979">
    <property type="term" value="P:response to oxidative stress"/>
    <property type="evidence" value="ECO:0007669"/>
    <property type="project" value="TreeGrafter"/>
</dbReference>
<organism evidence="10 11">
    <name type="scientific">Schizopora paradoxa</name>
    <dbReference type="NCBI Taxonomy" id="27342"/>
    <lineage>
        <taxon>Eukaryota</taxon>
        <taxon>Fungi</taxon>
        <taxon>Dikarya</taxon>
        <taxon>Basidiomycota</taxon>
        <taxon>Agaricomycotina</taxon>
        <taxon>Agaricomycetes</taxon>
        <taxon>Hymenochaetales</taxon>
        <taxon>Schizoporaceae</taxon>
        <taxon>Schizopora</taxon>
    </lineage>
</organism>
<comment type="subcellular location">
    <subcellularLocation>
        <location evidence="1">Mitochondrion inner membrane</location>
        <topology evidence="1">Peripheral membrane protein</topology>
        <orientation evidence="1">Matrix side</orientation>
    </subcellularLocation>
</comment>
<dbReference type="GO" id="GO:0005743">
    <property type="term" value="C:mitochondrial inner membrane"/>
    <property type="evidence" value="ECO:0007669"/>
    <property type="project" value="UniProtKB-SubCell"/>
</dbReference>
<evidence type="ECO:0000256" key="5">
    <source>
        <dbReference type="ARBA" id="ARBA00022792"/>
    </source>
</evidence>
<comment type="similarity">
    <text evidence="2">Belongs to the complex I LYR family.</text>
</comment>
<keyword evidence="8" id="KW-0472">Membrane</keyword>
<evidence type="ECO:0000313" key="11">
    <source>
        <dbReference type="Proteomes" id="UP000053477"/>
    </source>
</evidence>
<keyword evidence="5" id="KW-0999">Mitochondrion inner membrane</keyword>